<keyword evidence="5" id="KW-0808">Transferase</keyword>
<evidence type="ECO:0000313" key="10">
    <source>
        <dbReference type="Proteomes" id="UP001303046"/>
    </source>
</evidence>
<evidence type="ECO:0000256" key="2">
    <source>
        <dbReference type="ARBA" id="ARBA00022517"/>
    </source>
</evidence>
<accession>A0ABR1CZ62</accession>
<name>A0ABR1CZ62_NECAM</name>
<dbReference type="SUPFAM" id="SSF75217">
    <property type="entry name" value="alpha/beta knot"/>
    <property type="match status" value="1"/>
</dbReference>
<dbReference type="EMBL" id="JAVFWL010000003">
    <property type="protein sequence ID" value="KAK6743574.1"/>
    <property type="molecule type" value="Genomic_DNA"/>
</dbReference>
<dbReference type="CDD" id="cd18088">
    <property type="entry name" value="Nep1-like"/>
    <property type="match status" value="1"/>
</dbReference>
<evidence type="ECO:0000256" key="7">
    <source>
        <dbReference type="ARBA" id="ARBA00022730"/>
    </source>
</evidence>
<keyword evidence="3" id="KW-0698">rRNA processing</keyword>
<dbReference type="Pfam" id="PF03587">
    <property type="entry name" value="EMG1"/>
    <property type="match status" value="1"/>
</dbReference>
<dbReference type="InterPro" id="IPR029028">
    <property type="entry name" value="Alpha/beta_knot_MTases"/>
</dbReference>
<keyword evidence="10" id="KW-1185">Reference proteome</keyword>
<keyword evidence="7" id="KW-0699">rRNA-binding</keyword>
<dbReference type="Proteomes" id="UP001303046">
    <property type="component" value="Unassembled WGS sequence"/>
</dbReference>
<evidence type="ECO:0000256" key="8">
    <source>
        <dbReference type="ARBA" id="ARBA00022884"/>
    </source>
</evidence>
<reference evidence="9 10" key="1">
    <citation type="submission" date="2023-08" db="EMBL/GenBank/DDBJ databases">
        <title>A Necator americanus chromosomal reference genome.</title>
        <authorList>
            <person name="Ilik V."/>
            <person name="Petrzelkova K.J."/>
            <person name="Pardy F."/>
            <person name="Fuh T."/>
            <person name="Niatou-Singa F.S."/>
            <person name="Gouil Q."/>
            <person name="Baker L."/>
            <person name="Ritchie M.E."/>
            <person name="Jex A.R."/>
            <person name="Gazzola D."/>
            <person name="Li H."/>
            <person name="Toshio Fujiwara R."/>
            <person name="Zhan B."/>
            <person name="Aroian R.V."/>
            <person name="Pafco B."/>
            <person name="Schwarz E.M."/>
        </authorList>
    </citation>
    <scope>NUCLEOTIDE SEQUENCE [LARGE SCALE GENOMIC DNA]</scope>
    <source>
        <strain evidence="9 10">Aroian</strain>
        <tissue evidence="9">Whole animal</tissue>
    </source>
</reference>
<keyword evidence="2" id="KW-0690">Ribosome biogenesis</keyword>
<dbReference type="PANTHER" id="PTHR12636:SF5">
    <property type="entry name" value="RIBOSOMAL RNA SMALL SUBUNIT METHYLTRANSFERASE NEP1"/>
    <property type="match status" value="1"/>
</dbReference>
<dbReference type="InterPro" id="IPR005304">
    <property type="entry name" value="Rbsml_bgen_MeTrfase_EMG1/NEP1"/>
</dbReference>
<proteinExistence type="inferred from homology"/>
<keyword evidence="4" id="KW-0489">Methyltransferase</keyword>
<dbReference type="Gene3D" id="3.40.1280.10">
    <property type="match status" value="1"/>
</dbReference>
<evidence type="ECO:0008006" key="11">
    <source>
        <dbReference type="Google" id="ProtNLM"/>
    </source>
</evidence>
<sequence length="275" mass="30753">MCVSYTSPWLLPTGRLVVESPHPIHSRFPDAVARSRQKTTPFADMSEEYDTVAPPGAKRMKTDEFIEQKRVLYVVLEGCSLESAKIGKDYVILCSDKHANFLRKNKKDPAEYRPDILHQCLLNLLDSPLNRAGQLQVFFRTNKSVLVQVSPQCRIPRTFDRFCGLMVQLLHKLVVRAADSSQKLLTVIKNPVSNYLPVGSRKLLMSFNTEELILPNKLISPEDEAPLVVAIGGIARGKIVTDYTDQNVKISNYPLSAALTCAKVTSGIEEIWGIV</sequence>
<evidence type="ECO:0000256" key="6">
    <source>
        <dbReference type="ARBA" id="ARBA00022691"/>
    </source>
</evidence>
<comment type="caution">
    <text evidence="9">The sequence shown here is derived from an EMBL/GenBank/DDBJ whole genome shotgun (WGS) entry which is preliminary data.</text>
</comment>
<evidence type="ECO:0000256" key="3">
    <source>
        <dbReference type="ARBA" id="ARBA00022552"/>
    </source>
</evidence>
<comment type="similarity">
    <text evidence="1">Belongs to the class IV-like SAM-binding methyltransferase superfamily. RNA methyltransferase NEP1 family.</text>
</comment>
<evidence type="ECO:0000313" key="9">
    <source>
        <dbReference type="EMBL" id="KAK6743574.1"/>
    </source>
</evidence>
<organism evidence="9 10">
    <name type="scientific">Necator americanus</name>
    <name type="common">Human hookworm</name>
    <dbReference type="NCBI Taxonomy" id="51031"/>
    <lineage>
        <taxon>Eukaryota</taxon>
        <taxon>Metazoa</taxon>
        <taxon>Ecdysozoa</taxon>
        <taxon>Nematoda</taxon>
        <taxon>Chromadorea</taxon>
        <taxon>Rhabditida</taxon>
        <taxon>Rhabditina</taxon>
        <taxon>Rhabditomorpha</taxon>
        <taxon>Strongyloidea</taxon>
        <taxon>Ancylostomatidae</taxon>
        <taxon>Bunostominae</taxon>
        <taxon>Necator</taxon>
    </lineage>
</organism>
<dbReference type="PANTHER" id="PTHR12636">
    <property type="entry name" value="NEP1/MRA1"/>
    <property type="match status" value="1"/>
</dbReference>
<gene>
    <name evidence="9" type="primary">Necator_chrIII.g11459</name>
    <name evidence="9" type="ORF">RB195_010694</name>
</gene>
<evidence type="ECO:0000256" key="5">
    <source>
        <dbReference type="ARBA" id="ARBA00022679"/>
    </source>
</evidence>
<protein>
    <recommendedName>
        <fullName evidence="11">Nep1 ribosome biogenesis protein</fullName>
    </recommendedName>
</protein>
<evidence type="ECO:0000256" key="1">
    <source>
        <dbReference type="ARBA" id="ARBA00008115"/>
    </source>
</evidence>
<dbReference type="InterPro" id="IPR029026">
    <property type="entry name" value="tRNA_m1G_MTases_N"/>
</dbReference>
<keyword evidence="6" id="KW-0949">S-adenosyl-L-methionine</keyword>
<keyword evidence="8" id="KW-0694">RNA-binding</keyword>
<evidence type="ECO:0000256" key="4">
    <source>
        <dbReference type="ARBA" id="ARBA00022603"/>
    </source>
</evidence>